<dbReference type="InterPro" id="IPR043128">
    <property type="entry name" value="Rev_trsase/Diguanyl_cyclase"/>
</dbReference>
<dbReference type="Gene3D" id="3.30.420.10">
    <property type="entry name" value="Ribonuclease H-like superfamily/Ribonuclease H"/>
    <property type="match status" value="1"/>
</dbReference>
<dbReference type="AlphaFoldDB" id="A0A6L2K510"/>
<dbReference type="SUPFAM" id="SSF56672">
    <property type="entry name" value="DNA/RNA polymerases"/>
    <property type="match status" value="1"/>
</dbReference>
<dbReference type="EMBL" id="BKCJ010001760">
    <property type="protein sequence ID" value="GEU43817.1"/>
    <property type="molecule type" value="Genomic_DNA"/>
</dbReference>
<feature type="region of interest" description="Disordered" evidence="1">
    <location>
        <begin position="680"/>
        <end position="705"/>
    </location>
</feature>
<gene>
    <name evidence="2" type="ORF">Tci_015795</name>
</gene>
<feature type="region of interest" description="Disordered" evidence="1">
    <location>
        <begin position="1"/>
        <end position="22"/>
    </location>
</feature>
<evidence type="ECO:0000256" key="1">
    <source>
        <dbReference type="SAM" id="MobiDB-lite"/>
    </source>
</evidence>
<accession>A0A6L2K510</accession>
<dbReference type="PANTHER" id="PTHR48475:SF2">
    <property type="entry name" value="RIBONUCLEASE H"/>
    <property type="match status" value="1"/>
</dbReference>
<comment type="caution">
    <text evidence="2">The sequence shown here is derived from an EMBL/GenBank/DDBJ whole genome shotgun (WGS) entry which is preliminary data.</text>
</comment>
<dbReference type="PANTHER" id="PTHR48475">
    <property type="entry name" value="RIBONUCLEASE H"/>
    <property type="match status" value="1"/>
</dbReference>
<sequence>MTPPPDFSARPKIPNINTSERPPVTTTMFVVSTLKNTTFAYRASTSANLNPMISPTFIEANYKVLESLLRELRRKIGNEDVQTELEYFSEDYDEERKMKPRPGPTRETTPPFDQGLLWPSEIETRENGNRRMNLPPLLAAHLGKNESGQPLQYSLTSVCRGHQPRTNTGGNLPLMQKKFTKMHLAVHNIKQREGESTRAFATRYTDDTLQILGLHEDQRISGFVHDLRTRSLVEHLSTDLPSTYKGLMEKTYTWIEVREVATNEAPSDRRENFERLKKSSWDNNRGQKGRDKASKIDSKVPLIGFSREKSWSSGEIPLEITIGDPPLARRKTLNFVIVRFDSSYNMLLGRTTMQKMGIIISTIHVAIKFYTAKGIETMFSTYESDKIKEGMKKGSFLGYLITKQGIRASPSKVKAITDVKQPKTLKDIQSLNGKLATLSRFLSKDAERSLPFFKTLKSCTDKKNIHWTKEAEAALQEMKKFVEDLPMLTTPIQEEVLIMYLSTLIESISAALFSKRKEEHVPVYFISRVLQLSSTRKAHTSIGSASRSTIEKVNRRKKILQVKTKEEESWMTHIHEYLVSCQLREDPRESRKIRVKAPQYKLIKGSLYRRAMLNGGQNYEERILLAVDAQRRRKGWVDDLAQVLWIHRTLPRNSQKETPFSLTYGSKAIIPIAKNTVAKDERERTKDVTKRKESKGVASIEEAHY</sequence>
<name>A0A6L2K510_TANCI</name>
<dbReference type="InterPro" id="IPR036397">
    <property type="entry name" value="RNaseH_sf"/>
</dbReference>
<feature type="compositionally biased region" description="Basic and acidic residues" evidence="1">
    <location>
        <begin position="265"/>
        <end position="280"/>
    </location>
</feature>
<protein>
    <submittedName>
        <fullName evidence="2">Protein NYNRIN-like</fullName>
    </submittedName>
</protein>
<organism evidence="2">
    <name type="scientific">Tanacetum cinerariifolium</name>
    <name type="common">Dalmatian daisy</name>
    <name type="synonym">Chrysanthemum cinerariifolium</name>
    <dbReference type="NCBI Taxonomy" id="118510"/>
    <lineage>
        <taxon>Eukaryota</taxon>
        <taxon>Viridiplantae</taxon>
        <taxon>Streptophyta</taxon>
        <taxon>Embryophyta</taxon>
        <taxon>Tracheophyta</taxon>
        <taxon>Spermatophyta</taxon>
        <taxon>Magnoliopsida</taxon>
        <taxon>eudicotyledons</taxon>
        <taxon>Gunneridae</taxon>
        <taxon>Pentapetalae</taxon>
        <taxon>asterids</taxon>
        <taxon>campanulids</taxon>
        <taxon>Asterales</taxon>
        <taxon>Asteraceae</taxon>
        <taxon>Asteroideae</taxon>
        <taxon>Anthemideae</taxon>
        <taxon>Anthemidinae</taxon>
        <taxon>Tanacetum</taxon>
    </lineage>
</organism>
<dbReference type="GO" id="GO:0003676">
    <property type="term" value="F:nucleic acid binding"/>
    <property type="evidence" value="ECO:0007669"/>
    <property type="project" value="InterPro"/>
</dbReference>
<reference evidence="2" key="1">
    <citation type="journal article" date="2019" name="Sci. Rep.">
        <title>Draft genome of Tanacetum cinerariifolium, the natural source of mosquito coil.</title>
        <authorList>
            <person name="Yamashiro T."/>
            <person name="Shiraishi A."/>
            <person name="Satake H."/>
            <person name="Nakayama K."/>
        </authorList>
    </citation>
    <scope>NUCLEOTIDE SEQUENCE</scope>
</reference>
<proteinExistence type="predicted"/>
<feature type="region of interest" description="Disordered" evidence="1">
    <location>
        <begin position="92"/>
        <end position="116"/>
    </location>
</feature>
<dbReference type="Gene3D" id="3.30.70.270">
    <property type="match status" value="1"/>
</dbReference>
<feature type="region of interest" description="Disordered" evidence="1">
    <location>
        <begin position="265"/>
        <end position="295"/>
    </location>
</feature>
<evidence type="ECO:0000313" key="2">
    <source>
        <dbReference type="EMBL" id="GEU43817.1"/>
    </source>
</evidence>
<dbReference type="InterPro" id="IPR043502">
    <property type="entry name" value="DNA/RNA_pol_sf"/>
</dbReference>